<name>A0A834N1Z9_VESVU</name>
<dbReference type="AlphaFoldDB" id="A0A834N1Z9"/>
<keyword evidence="3" id="KW-1185">Reference proteome</keyword>
<gene>
    <name evidence="2" type="ORF">HZH66_009773</name>
</gene>
<dbReference type="EMBL" id="JACSEA010000010">
    <property type="protein sequence ID" value="KAF7391293.1"/>
    <property type="molecule type" value="Genomic_DNA"/>
</dbReference>
<evidence type="ECO:0000313" key="2">
    <source>
        <dbReference type="EMBL" id="KAF7391293.1"/>
    </source>
</evidence>
<organism evidence="2 3">
    <name type="scientific">Vespula vulgaris</name>
    <name type="common">Yellow jacket</name>
    <name type="synonym">Wasp</name>
    <dbReference type="NCBI Taxonomy" id="7454"/>
    <lineage>
        <taxon>Eukaryota</taxon>
        <taxon>Metazoa</taxon>
        <taxon>Ecdysozoa</taxon>
        <taxon>Arthropoda</taxon>
        <taxon>Hexapoda</taxon>
        <taxon>Insecta</taxon>
        <taxon>Pterygota</taxon>
        <taxon>Neoptera</taxon>
        <taxon>Endopterygota</taxon>
        <taxon>Hymenoptera</taxon>
        <taxon>Apocrita</taxon>
        <taxon>Aculeata</taxon>
        <taxon>Vespoidea</taxon>
        <taxon>Vespidae</taxon>
        <taxon>Vespinae</taxon>
        <taxon>Vespula</taxon>
    </lineage>
</organism>
<protein>
    <submittedName>
        <fullName evidence="2">Uncharacterized protein</fullName>
    </submittedName>
</protein>
<feature type="compositionally biased region" description="Basic and acidic residues" evidence="1">
    <location>
        <begin position="1"/>
        <end position="29"/>
    </location>
</feature>
<feature type="compositionally biased region" description="Low complexity" evidence="1">
    <location>
        <begin position="30"/>
        <end position="39"/>
    </location>
</feature>
<proteinExistence type="predicted"/>
<comment type="caution">
    <text evidence="2">The sequence shown here is derived from an EMBL/GenBank/DDBJ whole genome shotgun (WGS) entry which is preliminary data.</text>
</comment>
<evidence type="ECO:0000256" key="1">
    <source>
        <dbReference type="SAM" id="MobiDB-lite"/>
    </source>
</evidence>
<dbReference type="Proteomes" id="UP000614350">
    <property type="component" value="Unassembled WGS sequence"/>
</dbReference>
<reference evidence="2" key="1">
    <citation type="journal article" date="2020" name="G3 (Bethesda)">
        <title>High-Quality Assemblies for Three Invasive Social Wasps from the &lt;i&gt;Vespula&lt;/i&gt; Genus.</title>
        <authorList>
            <person name="Harrop T.W.R."/>
            <person name="Guhlin J."/>
            <person name="McLaughlin G.M."/>
            <person name="Permina E."/>
            <person name="Stockwell P."/>
            <person name="Gilligan J."/>
            <person name="Le Lec M.F."/>
            <person name="Gruber M.A.M."/>
            <person name="Quinn O."/>
            <person name="Lovegrove M."/>
            <person name="Duncan E.J."/>
            <person name="Remnant E.J."/>
            <person name="Van Eeckhoven J."/>
            <person name="Graham B."/>
            <person name="Knapp R.A."/>
            <person name="Langford K.W."/>
            <person name="Kronenberg Z."/>
            <person name="Press M.O."/>
            <person name="Eacker S.M."/>
            <person name="Wilson-Rankin E.E."/>
            <person name="Purcell J."/>
            <person name="Lester P.J."/>
            <person name="Dearden P.K."/>
        </authorList>
    </citation>
    <scope>NUCLEOTIDE SEQUENCE</scope>
    <source>
        <strain evidence="2">Marl-1</strain>
    </source>
</reference>
<accession>A0A834N1Z9</accession>
<feature type="region of interest" description="Disordered" evidence="1">
    <location>
        <begin position="1"/>
        <end position="39"/>
    </location>
</feature>
<sequence length="158" mass="17353">MGRKSTDGSREGERPHTNRETTKCYHKDAAATANPTANPTAAATATATATATVTATAVAAAAVRQHKSLEQAQPSREASISLLTGWNVTVECTTFSRRNPIRYPLKTRGLVWQKPIKSHGSLISRRPLWPFGVSRKFFHAKSSDFIVIFIDEMCHKTD</sequence>
<evidence type="ECO:0000313" key="3">
    <source>
        <dbReference type="Proteomes" id="UP000614350"/>
    </source>
</evidence>